<dbReference type="EMBL" id="OZ023710">
    <property type="protein sequence ID" value="CAK9883248.1"/>
    <property type="molecule type" value="Genomic_DNA"/>
</dbReference>
<evidence type="ECO:0000313" key="2">
    <source>
        <dbReference type="Proteomes" id="UP001497522"/>
    </source>
</evidence>
<organism evidence="1 2">
    <name type="scientific">Sphagnum jensenii</name>
    <dbReference type="NCBI Taxonomy" id="128206"/>
    <lineage>
        <taxon>Eukaryota</taxon>
        <taxon>Viridiplantae</taxon>
        <taxon>Streptophyta</taxon>
        <taxon>Embryophyta</taxon>
        <taxon>Bryophyta</taxon>
        <taxon>Sphagnophytina</taxon>
        <taxon>Sphagnopsida</taxon>
        <taxon>Sphagnales</taxon>
        <taxon>Sphagnaceae</taxon>
        <taxon>Sphagnum</taxon>
    </lineage>
</organism>
<gene>
    <name evidence="1" type="ORF">CSSPJE1EN2_LOCUS24499</name>
</gene>
<keyword evidence="2" id="KW-1185">Reference proteome</keyword>
<evidence type="ECO:0000313" key="1">
    <source>
        <dbReference type="EMBL" id="CAK9883248.1"/>
    </source>
</evidence>
<sequence>MERLQGGAIELSLCLLNDCRTDLRRYNAPIVNEVGALMVGGDVDEANARDIVICSACLSPTQCIRATTLRPSLPRWTQQMA</sequence>
<accession>A0ABP1C3X1</accession>
<protein>
    <submittedName>
        <fullName evidence="1">Uncharacterized protein</fullName>
    </submittedName>
</protein>
<dbReference type="Proteomes" id="UP001497522">
    <property type="component" value="Chromosome 9"/>
</dbReference>
<name>A0ABP1C3X1_9BRYO</name>
<proteinExistence type="predicted"/>
<reference evidence="1" key="1">
    <citation type="submission" date="2024-03" db="EMBL/GenBank/DDBJ databases">
        <authorList>
            <consortium name="ELIXIR-Norway"/>
            <consortium name="Elixir Norway"/>
        </authorList>
    </citation>
    <scope>NUCLEOTIDE SEQUENCE</scope>
</reference>